<evidence type="ECO:0000313" key="3">
    <source>
        <dbReference type="Proteomes" id="UP001159363"/>
    </source>
</evidence>
<gene>
    <name evidence="2" type="ORF">PR048_004661</name>
</gene>
<accession>A0ABQ9I600</accession>
<organism evidence="2 3">
    <name type="scientific">Dryococelus australis</name>
    <dbReference type="NCBI Taxonomy" id="614101"/>
    <lineage>
        <taxon>Eukaryota</taxon>
        <taxon>Metazoa</taxon>
        <taxon>Ecdysozoa</taxon>
        <taxon>Arthropoda</taxon>
        <taxon>Hexapoda</taxon>
        <taxon>Insecta</taxon>
        <taxon>Pterygota</taxon>
        <taxon>Neoptera</taxon>
        <taxon>Polyneoptera</taxon>
        <taxon>Phasmatodea</taxon>
        <taxon>Verophasmatodea</taxon>
        <taxon>Anareolatae</taxon>
        <taxon>Phasmatidae</taxon>
        <taxon>Eurycanthinae</taxon>
        <taxon>Dryococelus</taxon>
    </lineage>
</organism>
<protein>
    <submittedName>
        <fullName evidence="2">Uncharacterized protein</fullName>
    </submittedName>
</protein>
<dbReference type="EMBL" id="JARBHB010000002">
    <property type="protein sequence ID" value="KAJ8892083.1"/>
    <property type="molecule type" value="Genomic_DNA"/>
</dbReference>
<dbReference type="Proteomes" id="UP001159363">
    <property type="component" value="Chromosome 2"/>
</dbReference>
<name>A0ABQ9I600_9NEOP</name>
<evidence type="ECO:0000313" key="2">
    <source>
        <dbReference type="EMBL" id="KAJ8892083.1"/>
    </source>
</evidence>
<feature type="compositionally biased region" description="Low complexity" evidence="1">
    <location>
        <begin position="325"/>
        <end position="348"/>
    </location>
</feature>
<feature type="region of interest" description="Disordered" evidence="1">
    <location>
        <begin position="325"/>
        <end position="359"/>
    </location>
</feature>
<proteinExistence type="predicted"/>
<feature type="region of interest" description="Disordered" evidence="1">
    <location>
        <begin position="244"/>
        <end position="275"/>
    </location>
</feature>
<comment type="caution">
    <text evidence="2">The sequence shown here is derived from an EMBL/GenBank/DDBJ whole genome shotgun (WGS) entry which is preliminary data.</text>
</comment>
<evidence type="ECO:0000256" key="1">
    <source>
        <dbReference type="SAM" id="MobiDB-lite"/>
    </source>
</evidence>
<keyword evidence="3" id="KW-1185">Reference proteome</keyword>
<sequence length="471" mass="51159">MWVNPFPDWSHEALGTDFASDWLLRAANGSLVVRLPADEGRAGAVVRLLTSSHQGESGSITGDIVPEFSRVGIVPDDATAPEGFLGISRFFRPLHSAAAPHSPRSTLIGSQDLVLLLSQRKATTGRRSPGGAKHRVKPMANVTQRISGNDKRELTWKVFSTRASGVLTVGWAPSTSVAAGATAAGRSSSCSQRLAGDQMPSARRGFVLRFSGTSSSTADNATLAYRPFTPTWVNEVTMEWRRNERIGGNGRSSRKHTDRHNSHLRESGSYPCRGLIPRRESDANFTWTHLSWPSPGCGRGRRMWRCLGTQLPVVAAAAQGHRAGRRAATGRAGTAPTPALPAAARTAGSPPLKHHPSHSAHNTHTLYLKLNHAHNFMRLYSIVIPELVVEKLMTHRLHELQTRYDKSGTALVRSCGSVQDRHARGGLYTDEPQASANMTSTFVVEDNNIPWTTRLSVRIPAQGMASAVHKL</sequence>
<reference evidence="2 3" key="1">
    <citation type="submission" date="2023-02" db="EMBL/GenBank/DDBJ databases">
        <title>LHISI_Scaffold_Assembly.</title>
        <authorList>
            <person name="Stuart O.P."/>
            <person name="Cleave R."/>
            <person name="Magrath M.J.L."/>
            <person name="Mikheyev A.S."/>
        </authorList>
    </citation>
    <scope>NUCLEOTIDE SEQUENCE [LARGE SCALE GENOMIC DNA]</scope>
    <source>
        <strain evidence="2">Daus_M_001</strain>
        <tissue evidence="2">Leg muscle</tissue>
    </source>
</reference>